<accession>A0ACC2UK84</accession>
<dbReference type="Proteomes" id="UP001165960">
    <property type="component" value="Unassembled WGS sequence"/>
</dbReference>
<evidence type="ECO:0000313" key="1">
    <source>
        <dbReference type="EMBL" id="KAJ9087260.1"/>
    </source>
</evidence>
<sequence length="91" mass="10007">MSTITTLMLASLAVGIPLATGFNSKFSPEKAAYSSGRGEAGYWSSPDVKYVRADDLSDALYKEHTPMLIYNTSAYSFTNAIQRRDEEDDCP</sequence>
<reference evidence="1" key="1">
    <citation type="submission" date="2022-04" db="EMBL/GenBank/DDBJ databases">
        <title>Genome of the entomopathogenic fungus Entomophthora muscae.</title>
        <authorList>
            <person name="Elya C."/>
            <person name="Lovett B.R."/>
            <person name="Lee E."/>
            <person name="Macias A.M."/>
            <person name="Hajek A.E."/>
            <person name="De Bivort B.L."/>
            <person name="Kasson M.T."/>
            <person name="De Fine Licht H.H."/>
            <person name="Stajich J.E."/>
        </authorList>
    </citation>
    <scope>NUCLEOTIDE SEQUENCE</scope>
    <source>
        <strain evidence="1">Berkeley</strain>
    </source>
</reference>
<proteinExistence type="predicted"/>
<organism evidence="1 2">
    <name type="scientific">Entomophthora muscae</name>
    <dbReference type="NCBI Taxonomy" id="34485"/>
    <lineage>
        <taxon>Eukaryota</taxon>
        <taxon>Fungi</taxon>
        <taxon>Fungi incertae sedis</taxon>
        <taxon>Zoopagomycota</taxon>
        <taxon>Entomophthoromycotina</taxon>
        <taxon>Entomophthoromycetes</taxon>
        <taxon>Entomophthorales</taxon>
        <taxon>Entomophthoraceae</taxon>
        <taxon>Entomophthora</taxon>
    </lineage>
</organism>
<name>A0ACC2UK84_9FUNG</name>
<dbReference type="EMBL" id="QTSX02000296">
    <property type="protein sequence ID" value="KAJ9087260.1"/>
    <property type="molecule type" value="Genomic_DNA"/>
</dbReference>
<protein>
    <submittedName>
        <fullName evidence="1">Uncharacterized protein</fullName>
    </submittedName>
</protein>
<comment type="caution">
    <text evidence="1">The sequence shown here is derived from an EMBL/GenBank/DDBJ whole genome shotgun (WGS) entry which is preliminary data.</text>
</comment>
<keyword evidence="2" id="KW-1185">Reference proteome</keyword>
<gene>
    <name evidence="1" type="ORF">DSO57_1034825</name>
</gene>
<evidence type="ECO:0000313" key="2">
    <source>
        <dbReference type="Proteomes" id="UP001165960"/>
    </source>
</evidence>